<feature type="domain" description="SusD-like N-terminal" evidence="7">
    <location>
        <begin position="114"/>
        <end position="238"/>
    </location>
</feature>
<evidence type="ECO:0000256" key="1">
    <source>
        <dbReference type="ARBA" id="ARBA00004442"/>
    </source>
</evidence>
<accession>A0A8J2UFU6</accession>
<comment type="similarity">
    <text evidence="2">Belongs to the SusD family.</text>
</comment>
<keyword evidence="3" id="KW-0732">Signal</keyword>
<evidence type="ECO:0000259" key="7">
    <source>
        <dbReference type="Pfam" id="PF14322"/>
    </source>
</evidence>
<evidence type="ECO:0000313" key="9">
    <source>
        <dbReference type="Proteomes" id="UP000607559"/>
    </source>
</evidence>
<comment type="caution">
    <text evidence="8">The sequence shown here is derived from an EMBL/GenBank/DDBJ whole genome shotgun (WGS) entry which is preliminary data.</text>
</comment>
<comment type="subcellular location">
    <subcellularLocation>
        <location evidence="1">Cell outer membrane</location>
    </subcellularLocation>
</comment>
<name>A0A8J2UFU6_9BACT</name>
<reference evidence="8" key="1">
    <citation type="journal article" date="2014" name="Int. J. Syst. Evol. Microbiol.">
        <title>Complete genome sequence of Corynebacterium casei LMG S-19264T (=DSM 44701T), isolated from a smear-ripened cheese.</title>
        <authorList>
            <consortium name="US DOE Joint Genome Institute (JGI-PGF)"/>
            <person name="Walter F."/>
            <person name="Albersmeier A."/>
            <person name="Kalinowski J."/>
            <person name="Ruckert C."/>
        </authorList>
    </citation>
    <scope>NUCLEOTIDE SEQUENCE</scope>
    <source>
        <strain evidence="8">CGMCC 1.15448</strain>
    </source>
</reference>
<dbReference type="InterPro" id="IPR011990">
    <property type="entry name" value="TPR-like_helical_dom_sf"/>
</dbReference>
<dbReference type="AlphaFoldDB" id="A0A8J2UFU6"/>
<keyword evidence="4" id="KW-0472">Membrane</keyword>
<organism evidence="8 9">
    <name type="scientific">Puia dinghuensis</name>
    <dbReference type="NCBI Taxonomy" id="1792502"/>
    <lineage>
        <taxon>Bacteria</taxon>
        <taxon>Pseudomonadati</taxon>
        <taxon>Bacteroidota</taxon>
        <taxon>Chitinophagia</taxon>
        <taxon>Chitinophagales</taxon>
        <taxon>Chitinophagaceae</taxon>
        <taxon>Puia</taxon>
    </lineage>
</organism>
<dbReference type="PROSITE" id="PS51257">
    <property type="entry name" value="PROKAR_LIPOPROTEIN"/>
    <property type="match status" value="1"/>
</dbReference>
<reference evidence="8" key="2">
    <citation type="submission" date="2020-09" db="EMBL/GenBank/DDBJ databases">
        <authorList>
            <person name="Sun Q."/>
            <person name="Zhou Y."/>
        </authorList>
    </citation>
    <scope>NUCLEOTIDE SEQUENCE</scope>
    <source>
        <strain evidence="8">CGMCC 1.15448</strain>
    </source>
</reference>
<dbReference type="Proteomes" id="UP000607559">
    <property type="component" value="Unassembled WGS sequence"/>
</dbReference>
<evidence type="ECO:0000256" key="3">
    <source>
        <dbReference type="ARBA" id="ARBA00022729"/>
    </source>
</evidence>
<dbReference type="InterPro" id="IPR033985">
    <property type="entry name" value="SusD-like_N"/>
</dbReference>
<keyword evidence="9" id="KW-1185">Reference proteome</keyword>
<sequence>MTRIFKWITIVTPVLAAIVIYACNAKLNLQPQGSLLASNVTNNSGVQGLLIGAYALLSGENVPGQNLGNGSGASNYVYGSECADDSYKGSTPSDQPDAIPLMTWSLAQAGTSIYLDEKWVVLFTGIQRANDVIRTLRLSKGISPADTTEYTAEARFLRGYYHFEGKKIWNNFPYVDESISYTAGNLDVPNITGGGYVNIWPQIVADLTYATNNLPGTQPNIGRVNKWAAMAFLAKAYMYQHRYDSALLLLNQVITSGTTSSGTPYSLDPIYENNFNPAQKNSPESVFSTQASVNDGSSISTNGGNGDTGDELNFPYNHGPGCCGFNNPSWNLVQAYKTDANGLPYLDGSYNNAPLVSDRTNPWTGTVDPRLDWAVGRPGEPYFDWGVIDSTWIRDVLDDGLFVPKKNGYAQSQQGKFSSTETVFWGAAEVDANNVDLCRYADVLLWAAECEAQIGSLDKAETYVNMVRQRAANPNGFVYLNAAYDANTSTYSPQTTPGDKYSVKPYPAGAFTVRGQAYAINAIQMERRLELAMEGQRFFDLSRWDNGTGSMQAILNAYVSVEKNRSGFFRVNNTATFSKGVNEYFAIPQKELDAENAQGKVVLKQNPGYN</sequence>
<dbReference type="Gene3D" id="1.25.40.390">
    <property type="match status" value="1"/>
</dbReference>
<evidence type="ECO:0000256" key="5">
    <source>
        <dbReference type="ARBA" id="ARBA00023237"/>
    </source>
</evidence>
<evidence type="ECO:0000256" key="2">
    <source>
        <dbReference type="ARBA" id="ARBA00006275"/>
    </source>
</evidence>
<dbReference type="Pfam" id="PF14322">
    <property type="entry name" value="SusD-like_3"/>
    <property type="match status" value="1"/>
</dbReference>
<evidence type="ECO:0000259" key="6">
    <source>
        <dbReference type="Pfam" id="PF07980"/>
    </source>
</evidence>
<dbReference type="EMBL" id="BMJC01000004">
    <property type="protein sequence ID" value="GGB11379.1"/>
    <property type="molecule type" value="Genomic_DNA"/>
</dbReference>
<dbReference type="InterPro" id="IPR012944">
    <property type="entry name" value="SusD_RagB_dom"/>
</dbReference>
<protein>
    <submittedName>
        <fullName evidence="8">Glycan metabolism protein RagB</fullName>
    </submittedName>
</protein>
<gene>
    <name evidence="8" type="ORF">GCM10011511_38720</name>
</gene>
<dbReference type="SUPFAM" id="SSF48452">
    <property type="entry name" value="TPR-like"/>
    <property type="match status" value="1"/>
</dbReference>
<keyword evidence="5" id="KW-0998">Cell outer membrane</keyword>
<feature type="domain" description="RagB/SusD" evidence="6">
    <location>
        <begin position="283"/>
        <end position="609"/>
    </location>
</feature>
<evidence type="ECO:0000256" key="4">
    <source>
        <dbReference type="ARBA" id="ARBA00023136"/>
    </source>
</evidence>
<evidence type="ECO:0000313" key="8">
    <source>
        <dbReference type="EMBL" id="GGB11379.1"/>
    </source>
</evidence>
<proteinExistence type="inferred from homology"/>
<dbReference type="GO" id="GO:0009279">
    <property type="term" value="C:cell outer membrane"/>
    <property type="evidence" value="ECO:0007669"/>
    <property type="project" value="UniProtKB-SubCell"/>
</dbReference>
<dbReference type="RefSeq" id="WP_188934765.1">
    <property type="nucleotide sequence ID" value="NZ_BMJC01000004.1"/>
</dbReference>
<dbReference type="Pfam" id="PF07980">
    <property type="entry name" value="SusD_RagB"/>
    <property type="match status" value="1"/>
</dbReference>